<dbReference type="GO" id="GO:0005789">
    <property type="term" value="C:endoplasmic reticulum membrane"/>
    <property type="evidence" value="ECO:0007669"/>
    <property type="project" value="UniProtKB-SubCell"/>
</dbReference>
<keyword evidence="5" id="KW-0653">Protein transport</keyword>
<dbReference type="OrthoDB" id="46216at2759"/>
<comment type="function">
    <text evidence="5">May play a role in anterograde transport of membrane proteins from the endoplasmic reticulum to the Golgi.</text>
</comment>
<dbReference type="AlphaFoldDB" id="A0A1X6PCL7"/>
<evidence type="ECO:0000256" key="3">
    <source>
        <dbReference type="ARBA" id="ARBA00022989"/>
    </source>
</evidence>
<evidence type="ECO:0000256" key="4">
    <source>
        <dbReference type="ARBA" id="ARBA00023136"/>
    </source>
</evidence>
<dbReference type="PANTHER" id="PTHR12701:SF20">
    <property type="entry name" value="ENDOPLASMIC RETICULUM TRANSMEMBRANE PROTEIN"/>
    <property type="match status" value="1"/>
</dbReference>
<keyword evidence="5" id="KW-0256">Endoplasmic reticulum</keyword>
<comment type="caution">
    <text evidence="5">Lacks conserved residue(s) required for the propagation of feature annotation.</text>
</comment>
<comment type="subcellular location">
    <subcellularLocation>
        <location evidence="5">Endoplasmic reticulum membrane</location>
        <topology evidence="5">Multi-pass membrane protein</topology>
    </subcellularLocation>
    <subcellularLocation>
        <location evidence="1">Membrane</location>
        <topology evidence="1">Multi-pass membrane protein</topology>
    </subcellularLocation>
</comment>
<evidence type="ECO:0000313" key="9">
    <source>
        <dbReference type="Proteomes" id="UP000218209"/>
    </source>
</evidence>
<evidence type="ECO:0000256" key="2">
    <source>
        <dbReference type="ARBA" id="ARBA00022692"/>
    </source>
</evidence>
<dbReference type="InterPro" id="IPR008417">
    <property type="entry name" value="BAP29/BAP31"/>
</dbReference>
<keyword evidence="5" id="KW-0813">Transport</keyword>
<dbReference type="Pfam" id="PF05529">
    <property type="entry name" value="Bap31"/>
    <property type="match status" value="1"/>
</dbReference>
<sequence>MSVVWVSVFILLCLELIATAVLVMPLPRLVRKSIASLIFRFELAQRVKFFIRFTVLASLFAIWDCVQELTRLREKYEAGSLEKKTGVNMDGGDSQASFYQASLDRQRRFRAERNLYLSAFTLTLLFVIGRLLDMSRDEIIADKRLEELNALLDGEPGATPASAAAPGGTSPSATKRKPVVVVPAAPASAADRKKK</sequence>
<dbReference type="InterPro" id="IPR040463">
    <property type="entry name" value="BAP29/BAP31_N"/>
</dbReference>
<protein>
    <recommendedName>
        <fullName evidence="5">Endoplasmic reticulum transmembrane protein</fullName>
    </recommendedName>
</protein>
<comment type="similarity">
    <text evidence="5">Belongs to the BCAP29/BCAP31 family.</text>
</comment>
<organism evidence="8 9">
    <name type="scientific">Porphyra umbilicalis</name>
    <name type="common">Purple laver</name>
    <name type="synonym">Red alga</name>
    <dbReference type="NCBI Taxonomy" id="2786"/>
    <lineage>
        <taxon>Eukaryota</taxon>
        <taxon>Rhodophyta</taxon>
        <taxon>Bangiophyceae</taxon>
        <taxon>Bangiales</taxon>
        <taxon>Bangiaceae</taxon>
        <taxon>Porphyra</taxon>
    </lineage>
</organism>
<feature type="region of interest" description="Disordered" evidence="6">
    <location>
        <begin position="156"/>
        <end position="195"/>
    </location>
</feature>
<gene>
    <name evidence="8" type="ORF">BU14_0105s0036</name>
</gene>
<evidence type="ECO:0000313" key="8">
    <source>
        <dbReference type="EMBL" id="OSX78618.1"/>
    </source>
</evidence>
<dbReference type="Proteomes" id="UP000218209">
    <property type="component" value="Unassembled WGS sequence"/>
</dbReference>
<evidence type="ECO:0000256" key="1">
    <source>
        <dbReference type="ARBA" id="ARBA00004141"/>
    </source>
</evidence>
<evidence type="ECO:0000256" key="5">
    <source>
        <dbReference type="RuleBase" id="RU367026"/>
    </source>
</evidence>
<dbReference type="GO" id="GO:0006888">
    <property type="term" value="P:endoplasmic reticulum to Golgi vesicle-mediated transport"/>
    <property type="evidence" value="ECO:0007669"/>
    <property type="project" value="UniProtKB-UniRule"/>
</dbReference>
<dbReference type="GO" id="GO:0070973">
    <property type="term" value="P:protein localization to endoplasmic reticulum exit site"/>
    <property type="evidence" value="ECO:0007669"/>
    <property type="project" value="UniProtKB-UniRule"/>
</dbReference>
<feature type="transmembrane region" description="Helical" evidence="5">
    <location>
        <begin position="115"/>
        <end position="132"/>
    </location>
</feature>
<keyword evidence="9" id="KW-1185">Reference proteome</keyword>
<dbReference type="EMBL" id="KV918809">
    <property type="protein sequence ID" value="OSX78618.1"/>
    <property type="molecule type" value="Genomic_DNA"/>
</dbReference>
<keyword evidence="5" id="KW-0931">ER-Golgi transport</keyword>
<feature type="compositionally biased region" description="Low complexity" evidence="6">
    <location>
        <begin position="156"/>
        <end position="189"/>
    </location>
</feature>
<name>A0A1X6PCL7_PORUM</name>
<dbReference type="GO" id="GO:0006886">
    <property type="term" value="P:intracellular protein transport"/>
    <property type="evidence" value="ECO:0007669"/>
    <property type="project" value="UniProtKB-UniRule"/>
</dbReference>
<evidence type="ECO:0000259" key="7">
    <source>
        <dbReference type="Pfam" id="PF05529"/>
    </source>
</evidence>
<keyword evidence="2 5" id="KW-0812">Transmembrane</keyword>
<feature type="domain" description="BAP29/BAP31 transmembrane" evidence="7">
    <location>
        <begin position="1"/>
        <end position="146"/>
    </location>
</feature>
<proteinExistence type="inferred from homology"/>
<keyword evidence="3 5" id="KW-1133">Transmembrane helix</keyword>
<reference evidence="8 9" key="1">
    <citation type="submission" date="2017-03" db="EMBL/GenBank/DDBJ databases">
        <title>WGS assembly of Porphyra umbilicalis.</title>
        <authorList>
            <person name="Brawley S.H."/>
            <person name="Blouin N.A."/>
            <person name="Ficko-Blean E."/>
            <person name="Wheeler G.L."/>
            <person name="Lohr M."/>
            <person name="Goodson H.V."/>
            <person name="Jenkins J.W."/>
            <person name="Blaby-Haas C.E."/>
            <person name="Helliwell K.E."/>
            <person name="Chan C."/>
            <person name="Marriage T."/>
            <person name="Bhattacharya D."/>
            <person name="Klein A.S."/>
            <person name="Badis Y."/>
            <person name="Brodie J."/>
            <person name="Cao Y."/>
            <person name="Collen J."/>
            <person name="Dittami S.M."/>
            <person name="Gachon C.M."/>
            <person name="Green B.R."/>
            <person name="Karpowicz S."/>
            <person name="Kim J.W."/>
            <person name="Kudahl U."/>
            <person name="Lin S."/>
            <person name="Michel G."/>
            <person name="Mittag M."/>
            <person name="Olson B.J."/>
            <person name="Pangilinan J."/>
            <person name="Peng Y."/>
            <person name="Qiu H."/>
            <person name="Shu S."/>
            <person name="Singer J.T."/>
            <person name="Smith A.G."/>
            <person name="Sprecher B.N."/>
            <person name="Wagner V."/>
            <person name="Wang W."/>
            <person name="Wang Z.-Y."/>
            <person name="Yan J."/>
            <person name="Yarish C."/>
            <person name="Zoeuner-Riek S."/>
            <person name="Zhuang Y."/>
            <person name="Zou Y."/>
            <person name="Lindquist E.A."/>
            <person name="Grimwood J."/>
            <person name="Barry K."/>
            <person name="Rokhsar D.S."/>
            <person name="Schmutz J."/>
            <person name="Stiller J.W."/>
            <person name="Grossman A.R."/>
            <person name="Prochnik S.E."/>
        </authorList>
    </citation>
    <scope>NUCLEOTIDE SEQUENCE [LARGE SCALE GENOMIC DNA]</scope>
    <source>
        <strain evidence="8">4086291</strain>
    </source>
</reference>
<evidence type="ECO:0000256" key="6">
    <source>
        <dbReference type="SAM" id="MobiDB-lite"/>
    </source>
</evidence>
<dbReference type="PANTHER" id="PTHR12701">
    <property type="entry name" value="BCR-ASSOCIATED PROTEIN, BAP"/>
    <property type="match status" value="1"/>
</dbReference>
<keyword evidence="4 5" id="KW-0472">Membrane</keyword>
<accession>A0A1X6PCL7</accession>